<dbReference type="GO" id="GO:0006355">
    <property type="term" value="P:regulation of DNA-templated transcription"/>
    <property type="evidence" value="ECO:0007669"/>
    <property type="project" value="InterPro"/>
</dbReference>
<sequence>MRYLLDNTLLFDDKAGSLSVVASGESARLPYSAVLILRVFCENPGELISRNDLMDRAWTENGLRASGSNLYNSLSLIRKTIDGLGIEQQFVRTQPKIGLIMEVSVSPLDDPEQKPEATSPAPVATVPSVSEQQGDVPAAEAIPDDTESPQPGRSPRSQQPFRVGRALSNFYIIWTLFIAVLMFSVSIFKNDLFTSRDDVHVSEYSKVGSQFGCSLFIHNDSSGIYPSSSVNTEIARLAKQYDVDCNRFDVNFYIRILSNAHNAHHTPQQINMICLFNREKDTAIECLNDFSRTQESKNAQ</sequence>
<keyword evidence="3" id="KW-1133">Transmembrane helix</keyword>
<comment type="caution">
    <text evidence="5">The sequence shown here is derived from an EMBL/GenBank/DDBJ whole genome shotgun (WGS) entry which is preliminary data.</text>
</comment>
<feature type="transmembrane region" description="Helical" evidence="3">
    <location>
        <begin position="166"/>
        <end position="188"/>
    </location>
</feature>
<evidence type="ECO:0000256" key="2">
    <source>
        <dbReference type="SAM" id="MobiDB-lite"/>
    </source>
</evidence>
<dbReference type="Gene3D" id="1.10.10.10">
    <property type="entry name" value="Winged helix-like DNA-binding domain superfamily/Winged helix DNA-binding domain"/>
    <property type="match status" value="1"/>
</dbReference>
<evidence type="ECO:0000259" key="4">
    <source>
        <dbReference type="SMART" id="SM00862"/>
    </source>
</evidence>
<keyword evidence="1" id="KW-0238">DNA-binding</keyword>
<organism evidence="5 6">
    <name type="scientific">Erwinia typographi</name>
    <dbReference type="NCBI Taxonomy" id="371042"/>
    <lineage>
        <taxon>Bacteria</taxon>
        <taxon>Pseudomonadati</taxon>
        <taxon>Pseudomonadota</taxon>
        <taxon>Gammaproteobacteria</taxon>
        <taxon>Enterobacterales</taxon>
        <taxon>Erwiniaceae</taxon>
        <taxon>Erwinia</taxon>
    </lineage>
</organism>
<dbReference type="eggNOG" id="COG3710">
    <property type="taxonomic scope" value="Bacteria"/>
</dbReference>
<evidence type="ECO:0000313" key="5">
    <source>
        <dbReference type="EMBL" id="KGT94991.1"/>
    </source>
</evidence>
<keyword evidence="6" id="KW-1185">Reference proteome</keyword>
<dbReference type="OrthoDB" id="5801519at2"/>
<name>A0A0A3ZBM5_9GAMM</name>
<dbReference type="SMART" id="SM00862">
    <property type="entry name" value="Trans_reg_C"/>
    <property type="match status" value="1"/>
</dbReference>
<dbReference type="GO" id="GO:0003677">
    <property type="term" value="F:DNA binding"/>
    <property type="evidence" value="ECO:0007669"/>
    <property type="project" value="UniProtKB-KW"/>
</dbReference>
<gene>
    <name evidence="5" type="ORF">NG99_04930</name>
</gene>
<evidence type="ECO:0000256" key="1">
    <source>
        <dbReference type="ARBA" id="ARBA00023125"/>
    </source>
</evidence>
<dbReference type="GO" id="GO:0000160">
    <property type="term" value="P:phosphorelay signal transduction system"/>
    <property type="evidence" value="ECO:0007669"/>
    <property type="project" value="InterPro"/>
</dbReference>
<dbReference type="InterPro" id="IPR036388">
    <property type="entry name" value="WH-like_DNA-bd_sf"/>
</dbReference>
<dbReference type="RefSeq" id="WP_034889007.1">
    <property type="nucleotide sequence ID" value="NZ_JRUQ01000019.1"/>
</dbReference>
<feature type="domain" description="OmpR/PhoB-type" evidence="4">
    <location>
        <begin position="24"/>
        <end position="101"/>
    </location>
</feature>
<dbReference type="AlphaFoldDB" id="A0A0A3ZBM5"/>
<protein>
    <recommendedName>
        <fullName evidence="4">OmpR/PhoB-type domain-containing protein</fullName>
    </recommendedName>
</protein>
<dbReference type="STRING" id="371042.NG99_04930"/>
<dbReference type="InterPro" id="IPR001867">
    <property type="entry name" value="OmpR/PhoB-type_DNA-bd"/>
</dbReference>
<evidence type="ECO:0000256" key="3">
    <source>
        <dbReference type="SAM" id="Phobius"/>
    </source>
</evidence>
<keyword evidence="3" id="KW-0812">Transmembrane</keyword>
<feature type="region of interest" description="Disordered" evidence="2">
    <location>
        <begin position="108"/>
        <end position="160"/>
    </location>
</feature>
<dbReference type="SUPFAM" id="SSF46894">
    <property type="entry name" value="C-terminal effector domain of the bipartite response regulators"/>
    <property type="match status" value="1"/>
</dbReference>
<accession>A0A0A3ZBM5</accession>
<evidence type="ECO:0000313" key="6">
    <source>
        <dbReference type="Proteomes" id="UP000030351"/>
    </source>
</evidence>
<dbReference type="EMBL" id="JRUQ01000019">
    <property type="protein sequence ID" value="KGT94991.1"/>
    <property type="molecule type" value="Genomic_DNA"/>
</dbReference>
<reference evidence="5 6" key="1">
    <citation type="submission" date="2014-10" db="EMBL/GenBank/DDBJ databases">
        <title>Genome sequence of Erwinia typographi M043b.</title>
        <authorList>
            <person name="Chan K.-G."/>
            <person name="Tan W.-S."/>
        </authorList>
    </citation>
    <scope>NUCLEOTIDE SEQUENCE [LARGE SCALE GENOMIC DNA]</scope>
    <source>
        <strain evidence="5 6">M043b</strain>
    </source>
</reference>
<keyword evidence="3" id="KW-0472">Membrane</keyword>
<dbReference type="InterPro" id="IPR016032">
    <property type="entry name" value="Sig_transdc_resp-reg_C-effctor"/>
</dbReference>
<proteinExistence type="predicted"/>
<dbReference type="Proteomes" id="UP000030351">
    <property type="component" value="Unassembled WGS sequence"/>
</dbReference>
<feature type="compositionally biased region" description="Low complexity" evidence="2">
    <location>
        <begin position="148"/>
        <end position="160"/>
    </location>
</feature>